<evidence type="ECO:0000256" key="1">
    <source>
        <dbReference type="ARBA" id="ARBA00001946"/>
    </source>
</evidence>
<keyword evidence="4" id="KW-0786">Thiamine pyrophosphate</keyword>
<evidence type="ECO:0000259" key="5">
    <source>
        <dbReference type="Pfam" id="PF02780"/>
    </source>
</evidence>
<dbReference type="Pfam" id="PF02780">
    <property type="entry name" value="Transketolase_C"/>
    <property type="match status" value="1"/>
</dbReference>
<dbReference type="InterPro" id="IPR005477">
    <property type="entry name" value="Dxylulose-5-P_synthase"/>
</dbReference>
<dbReference type="Gene3D" id="3.40.50.920">
    <property type="match status" value="1"/>
</dbReference>
<feature type="domain" description="Transketolase C-terminal" evidence="5">
    <location>
        <begin position="2"/>
        <end position="70"/>
    </location>
</feature>
<comment type="subunit">
    <text evidence="2">Homodimer.</text>
</comment>
<name>A0AAE8HYG5_9HYPH</name>
<comment type="caution">
    <text evidence="6">The sequence shown here is derived from an EMBL/GenBank/DDBJ whole genome shotgun (WGS) entry which is preliminary data.</text>
</comment>
<evidence type="ECO:0000313" key="7">
    <source>
        <dbReference type="Proteomes" id="UP000199140"/>
    </source>
</evidence>
<feature type="non-terminal residue" evidence="6">
    <location>
        <position position="1"/>
    </location>
</feature>
<reference evidence="6 7" key="1">
    <citation type="submission" date="2016-10" db="EMBL/GenBank/DDBJ databases">
        <authorList>
            <person name="Varghese N."/>
            <person name="Submissions S."/>
        </authorList>
    </citation>
    <scope>NUCLEOTIDE SEQUENCE [LARGE SCALE GENOMIC DNA]</scope>
    <source>
        <strain evidence="6 7">CBMB27</strain>
    </source>
</reference>
<dbReference type="RefSeq" id="WP_280141664.1">
    <property type="nucleotide sequence ID" value="NZ_FOPK01000060.1"/>
</dbReference>
<dbReference type="InterPro" id="IPR009014">
    <property type="entry name" value="Transketo_C/PFOR_II"/>
</dbReference>
<protein>
    <submittedName>
        <fullName evidence="6">1-deoxy-D-xylulose-5-phosphate synthase</fullName>
    </submittedName>
</protein>
<dbReference type="EMBL" id="FOPK01000060">
    <property type="protein sequence ID" value="SFH77271.1"/>
    <property type="molecule type" value="Genomic_DNA"/>
</dbReference>
<dbReference type="GO" id="GO:0016114">
    <property type="term" value="P:terpenoid biosynthetic process"/>
    <property type="evidence" value="ECO:0007669"/>
    <property type="project" value="InterPro"/>
</dbReference>
<organism evidence="6 7">
    <name type="scientific">Methylobacterium phyllosphaerae</name>
    <dbReference type="NCBI Taxonomy" id="418223"/>
    <lineage>
        <taxon>Bacteria</taxon>
        <taxon>Pseudomonadati</taxon>
        <taxon>Pseudomonadota</taxon>
        <taxon>Alphaproteobacteria</taxon>
        <taxon>Hyphomicrobiales</taxon>
        <taxon>Methylobacteriaceae</taxon>
        <taxon>Methylobacterium</taxon>
    </lineage>
</organism>
<evidence type="ECO:0000313" key="6">
    <source>
        <dbReference type="EMBL" id="SFH77271.1"/>
    </source>
</evidence>
<evidence type="ECO:0000256" key="4">
    <source>
        <dbReference type="ARBA" id="ARBA00023052"/>
    </source>
</evidence>
<proteinExistence type="predicted"/>
<dbReference type="PANTHER" id="PTHR43322">
    <property type="entry name" value="1-D-DEOXYXYLULOSE 5-PHOSPHATE SYNTHASE-RELATED"/>
    <property type="match status" value="1"/>
</dbReference>
<accession>A0AAE8HYG5</accession>
<sequence length="99" mass="10465">DLARDHEVLLTIEEGSRGGFGAMVLHLLSETGALDAGGVRVRTLTLPDTYQDHDSPEKMYAEAGLDAKAIVKAALDALPAASGKAEPASNVVSVRRRPR</sequence>
<gene>
    <name evidence="6" type="ORF">SAMN05192567_16014</name>
</gene>
<evidence type="ECO:0000256" key="2">
    <source>
        <dbReference type="ARBA" id="ARBA00011738"/>
    </source>
</evidence>
<dbReference type="SUPFAM" id="SSF52922">
    <property type="entry name" value="TK C-terminal domain-like"/>
    <property type="match status" value="1"/>
</dbReference>
<dbReference type="PANTHER" id="PTHR43322:SF5">
    <property type="entry name" value="1-DEOXY-D-XYLULOSE-5-PHOSPHATE SYNTHASE, CHLOROPLASTIC"/>
    <property type="match status" value="1"/>
</dbReference>
<dbReference type="AlphaFoldDB" id="A0AAE8HYG5"/>
<evidence type="ECO:0000256" key="3">
    <source>
        <dbReference type="ARBA" id="ARBA00022679"/>
    </source>
</evidence>
<dbReference type="GO" id="GO:0008661">
    <property type="term" value="F:1-deoxy-D-xylulose-5-phosphate synthase activity"/>
    <property type="evidence" value="ECO:0007669"/>
    <property type="project" value="InterPro"/>
</dbReference>
<dbReference type="InterPro" id="IPR033248">
    <property type="entry name" value="Transketolase_C"/>
</dbReference>
<keyword evidence="3" id="KW-0808">Transferase</keyword>
<comment type="cofactor">
    <cofactor evidence="1">
        <name>Mg(2+)</name>
        <dbReference type="ChEBI" id="CHEBI:18420"/>
    </cofactor>
</comment>
<dbReference type="Proteomes" id="UP000199140">
    <property type="component" value="Unassembled WGS sequence"/>
</dbReference>